<organism evidence="2 3">
    <name type="scientific">Nitrosococcus watsoni (strain C-113)</name>
    <dbReference type="NCBI Taxonomy" id="105559"/>
    <lineage>
        <taxon>Bacteria</taxon>
        <taxon>Pseudomonadati</taxon>
        <taxon>Pseudomonadota</taxon>
        <taxon>Gammaproteobacteria</taxon>
        <taxon>Chromatiales</taxon>
        <taxon>Chromatiaceae</taxon>
        <taxon>Nitrosococcus</taxon>
    </lineage>
</organism>
<dbReference type="PROSITE" id="PS51257">
    <property type="entry name" value="PROKAR_LIPOPROTEIN"/>
    <property type="match status" value="1"/>
</dbReference>
<reference evidence="2 3" key="1">
    <citation type="submission" date="2010-06" db="EMBL/GenBank/DDBJ databases">
        <title>Complete sequence of chromosome of Nitrosococcus watsoni C-113.</title>
        <authorList>
            <consortium name="US DOE Joint Genome Institute"/>
            <person name="Lucas S."/>
            <person name="Copeland A."/>
            <person name="Lapidus A."/>
            <person name="Cheng J.-F."/>
            <person name="Bruce D."/>
            <person name="Goodwin L."/>
            <person name="Pitluck S."/>
            <person name="Malfatti S.A."/>
            <person name="Chain P.S.G."/>
            <person name="Land M."/>
            <person name="Hauser L."/>
            <person name="Kyrpides N."/>
            <person name="Ivanova N."/>
            <person name="Cambell M.A."/>
            <person name="Heidelberg J.F."/>
            <person name="Klotz M.G."/>
            <person name="Woyke T."/>
        </authorList>
    </citation>
    <scope>NUCLEOTIDE SEQUENCE [LARGE SCALE GENOMIC DNA]</scope>
    <source>
        <strain evidence="2 3">C-113</strain>
    </source>
</reference>
<evidence type="ECO:0008006" key="4">
    <source>
        <dbReference type="Google" id="ProtNLM"/>
    </source>
</evidence>
<feature type="chain" id="PRO_5003116714" description="Lipoprotein" evidence="1">
    <location>
        <begin position="24"/>
        <end position="43"/>
    </location>
</feature>
<dbReference type="EMBL" id="CP002086">
    <property type="protein sequence ID" value="ADJ29280.1"/>
    <property type="molecule type" value="Genomic_DNA"/>
</dbReference>
<protein>
    <recommendedName>
        <fullName evidence="4">Lipoprotein</fullName>
    </recommendedName>
</protein>
<proteinExistence type="predicted"/>
<keyword evidence="1" id="KW-0732">Signal</keyword>
<dbReference type="KEGG" id="nwa:Nwat_2483"/>
<evidence type="ECO:0000313" key="2">
    <source>
        <dbReference type="EMBL" id="ADJ29280.1"/>
    </source>
</evidence>
<gene>
    <name evidence="2" type="ordered locus">Nwat_2483</name>
</gene>
<evidence type="ECO:0000256" key="1">
    <source>
        <dbReference type="SAM" id="SignalP"/>
    </source>
</evidence>
<accession>D8K9D7</accession>
<dbReference type="HOGENOM" id="CLU_3236680_0_0_6"/>
<dbReference type="Proteomes" id="UP000000393">
    <property type="component" value="Chromosome"/>
</dbReference>
<dbReference type="AlphaFoldDB" id="D8K9D7"/>
<keyword evidence="3" id="KW-1185">Reference proteome</keyword>
<feature type="signal peptide" evidence="1">
    <location>
        <begin position="1"/>
        <end position="23"/>
    </location>
</feature>
<dbReference type="RefSeq" id="WP_013221350.1">
    <property type="nucleotide sequence ID" value="NC_014315.1"/>
</dbReference>
<evidence type="ECO:0000313" key="3">
    <source>
        <dbReference type="Proteomes" id="UP000000393"/>
    </source>
</evidence>
<name>D8K9D7_NITWC</name>
<sequence length="43" mass="4761">MKLTSRCLLLLCTLAFMLGVAGCDLPKSDMAPDETTFLEQLNR</sequence>